<reference evidence="1 2" key="1">
    <citation type="journal article" date="2009" name="Appl. Environ. Microbiol.">
        <title>Community genomic and proteomic analyses of chemoautotrophic iron-oxidizing "Leptospirillum rubarum" (Group II) and "Leptospirillum ferrodiazotrophum" (Group III) bacteria in acid mine drainage biofilms.</title>
        <authorList>
            <person name="Goltsman D.S."/>
            <person name="Denef V.J."/>
            <person name="Singer S.W."/>
            <person name="VerBerkmoes N.C."/>
            <person name="Lefsrud M."/>
            <person name="Mueller R.S."/>
            <person name="Dick G.J."/>
            <person name="Sun C.L."/>
            <person name="Wheeler K.E."/>
            <person name="Zemla A."/>
            <person name="Baker B.J."/>
            <person name="Hauser L."/>
            <person name="Land M."/>
            <person name="Shah M.B."/>
            <person name="Thelen M.P."/>
            <person name="Hettich R.L."/>
            <person name="Banfield J.F."/>
        </authorList>
    </citation>
    <scope>NUCLEOTIDE SEQUENCE [LARGE SCALE GENOMIC DNA]</scope>
</reference>
<accession>C6HWQ3</accession>
<keyword evidence="2" id="KW-1185">Reference proteome</keyword>
<evidence type="ECO:0000313" key="1">
    <source>
        <dbReference type="EMBL" id="EES53029.1"/>
    </source>
</evidence>
<sequence>MSVFRGDFFKISSFDPDSGHSSSSCLRGGSATLFVSPRRFTRSVPVSFRKNKTLKIRYLDPPPRLPLAHLSCSLGHDRLIVRGDPLFQVEPKSS</sequence>
<evidence type="ECO:0000313" key="2">
    <source>
        <dbReference type="Proteomes" id="UP000009374"/>
    </source>
</evidence>
<organism evidence="1 2">
    <name type="scientific">Leptospirillum ferrodiazotrophum</name>
    <dbReference type="NCBI Taxonomy" id="412449"/>
    <lineage>
        <taxon>Bacteria</taxon>
        <taxon>Pseudomonadati</taxon>
        <taxon>Nitrospirota</taxon>
        <taxon>Nitrospiria</taxon>
        <taxon>Nitrospirales</taxon>
        <taxon>Nitrospiraceae</taxon>
        <taxon>Leptospirillum</taxon>
    </lineage>
</organism>
<proteinExistence type="predicted"/>
<dbReference type="AlphaFoldDB" id="C6HWQ3"/>
<name>C6HWQ3_9BACT</name>
<dbReference type="EMBL" id="GG693870">
    <property type="protein sequence ID" value="EES53029.1"/>
    <property type="molecule type" value="Genomic_DNA"/>
</dbReference>
<gene>
    <name evidence="1" type="ORF">UBAL3_80630086</name>
</gene>
<dbReference type="Proteomes" id="UP000009374">
    <property type="component" value="Unassembled WGS sequence"/>
</dbReference>
<protein>
    <submittedName>
        <fullName evidence="1">Uncharacterized protein</fullName>
    </submittedName>
</protein>